<feature type="region of interest" description="Disordered" evidence="2">
    <location>
        <begin position="835"/>
        <end position="900"/>
    </location>
</feature>
<name>A0ABX4C2N0_9FLAO</name>
<dbReference type="InterPro" id="IPR026444">
    <property type="entry name" value="Secre_tail"/>
</dbReference>
<keyword evidence="1" id="KW-0732">Signal</keyword>
<organism evidence="4 5">
    <name type="scientific">Flavobacterium hibernum</name>
    <dbReference type="NCBI Taxonomy" id="37752"/>
    <lineage>
        <taxon>Bacteria</taxon>
        <taxon>Pseudomonadati</taxon>
        <taxon>Bacteroidota</taxon>
        <taxon>Flavobacteriia</taxon>
        <taxon>Flavobacteriales</taxon>
        <taxon>Flavobacteriaceae</taxon>
        <taxon>Flavobacterium</taxon>
    </lineage>
</organism>
<dbReference type="Pfam" id="PF18962">
    <property type="entry name" value="Por_Secre_tail"/>
    <property type="match status" value="1"/>
</dbReference>
<protein>
    <submittedName>
        <fullName evidence="4">Secretion protein</fullName>
    </submittedName>
</protein>
<keyword evidence="5" id="KW-1185">Reference proteome</keyword>
<dbReference type="Proteomes" id="UP000198302">
    <property type="component" value="Unassembled WGS sequence"/>
</dbReference>
<feature type="compositionally biased region" description="Polar residues" evidence="2">
    <location>
        <begin position="889"/>
        <end position="900"/>
    </location>
</feature>
<evidence type="ECO:0000313" key="5">
    <source>
        <dbReference type="Proteomes" id="UP000198302"/>
    </source>
</evidence>
<dbReference type="RefSeq" id="WP_115098669.1">
    <property type="nucleotide sequence ID" value="NZ_MUGX01000018.1"/>
</dbReference>
<dbReference type="NCBIfam" id="TIGR01451">
    <property type="entry name" value="B_ant_repeat"/>
    <property type="match status" value="1"/>
</dbReference>
<evidence type="ECO:0000256" key="1">
    <source>
        <dbReference type="ARBA" id="ARBA00022729"/>
    </source>
</evidence>
<comment type="caution">
    <text evidence="4">The sequence shown here is derived from an EMBL/GenBank/DDBJ whole genome shotgun (WGS) entry which is preliminary data.</text>
</comment>
<evidence type="ECO:0000313" key="4">
    <source>
        <dbReference type="EMBL" id="OXA86275.1"/>
    </source>
</evidence>
<feature type="compositionally biased region" description="Low complexity" evidence="2">
    <location>
        <begin position="876"/>
        <end position="888"/>
    </location>
</feature>
<sequence length="1705" mass="177493">MKKNKLLILIMLFGFLSFGMSYSGFVRENVVTPILNKIANSEKKAVDQVVKAKTGRKKDLAKKTTVTNLTAPGPTVTITNAVAVNGGGNAAPGSQLDFTITINSTGGDATGITFQDILDSNLTFVPGSLKVTPIAADDSYNCIGNVGITLNTAQGVLSNDVSPDGTTLTTAVSTNVTHGILSLAANGSFTYNPTAGYSGSDSFVYTLTSSNGKTSTATVNITVTTPIIFANGAATVTGNGTLAAPYKDLSSITGTSASPIFIYGGAISGTLNLNDTQKVIGQGATSDLITLLGLSVPVYSNSLPSTGGTNPTLSTINLKSNNDIQGVTITSTMNGPDVGNLKVRDVIVNATGTATAVNIAKGGILDCIFKSISANGSTTGISVNKALGIFQVTGTGTTAGSGGTIQNIQNRGVEFITCSGISLKNINFVNSNTSLTILNTPNIDNTNSFAAMHFKTVSGVTLDNINITGTTNAVGINLNDVNNFVLSNSTITGCGSANTSNSGSSNVGGIFALNLKGISSITNTNVNDSWGRGFYGYNGQLSQNPALTLTVTGSQFKNSFNRANGNSNFSFQAKGTSNSVLVFKKNDFSNSKAAGLELNFSGSSVNDVQIGGNNLATDGNTINAATSNPGSNGLSIQAYGAATVNYNIIDNTLKSSFNALSACNVGHQGSGTLKGRINNNTIDGGGSTSISNGINVSAYGNAKHITEISNNLITNAGTYGILSEANDGGVPNSTGRIDATITGNTINVRNNAYANLGIVAYSDNSSSTMINAAKITGNTINAPTGLGSANFDVLSDGLNSQVFFQASAAFNNATVDKSIASKAFWDANNVTTGTALAEPGTGKIGSGTVTPPDNAAASKPARPTDIVVEETAPIVENQTNTETTSNQTAKSSTAKATSGETVSFGPFTLPAAKSTIITFSATINAAISLPANTCEVTNKATVSGTNFSTVTSNVTTNSLKPANPTVTASTQDIPCLGSTAVTLNATAPSGTTATWYTSETGGTSFATGATVSATPTANNTTYWVASETPYCASQRVLVKTVTGTASTTSTQTETACGSYKWAANGITYTSSGTYPYTVGCDTKTLDLTITPITTSTQTETACGSYKWATNGITYTSSGTYPYTVGCDTKTLNLTITPITTSTQTETACGSYKWSENGSTYTSSGTYPYTVGCDTKTLNLTITPITTSTQTETACGSYKWAANGITYTSSGTYPYTVGCDTKTLILTITPITTSTQTETACGSYKWAANGITYTSSGTYLYTVGCDTKTLNLTITPITTSTQTETACGSYKWSANGITYTNSGIYPYTVGCDTKTLDLTITPITSSIQTETACGSYKWSVNNITYTSSGIYPYTVGCDTKTLDLTITPITSSTQTETACGSYKWSVNNITYTSSGIYPYTVGCNTKTLDLTITPITSSTQTEMACGSFKWLVNNITYTNSGIYPYTVGCDTKTLDLTITPITSSTQTETACGSYKWSVNGNTYTSSGIYPYTVGCDTKTLNLTITPITSSSQTETACNSYYWPINGTTYTTSGTYYNTVGCDTKTLNLTINNSSSINNTVSLNSGLLTSNHSGATYQWYKCPNTLLSNETNQSYTPLEAGDYKVEVSIGDCKVMSDCITISRLGINEPNKTEFKIYPNPSKGIINVVTANKGNYSIIDQSGKTIKSIHLTEDVINTINLENLSDGMYFIKSTSDNKVKVQKFIIKK</sequence>
<evidence type="ECO:0000256" key="2">
    <source>
        <dbReference type="SAM" id="MobiDB-lite"/>
    </source>
</evidence>
<dbReference type="Gene3D" id="2.60.40.3440">
    <property type="match status" value="1"/>
</dbReference>
<feature type="domain" description="Secretion system C-terminal sorting" evidence="3">
    <location>
        <begin position="1634"/>
        <end position="1703"/>
    </location>
</feature>
<dbReference type="NCBIfam" id="TIGR04183">
    <property type="entry name" value="Por_Secre_tail"/>
    <property type="match status" value="1"/>
</dbReference>
<dbReference type="InterPro" id="IPR006626">
    <property type="entry name" value="PbH1"/>
</dbReference>
<reference evidence="4 5" key="1">
    <citation type="submission" date="2016-11" db="EMBL/GenBank/DDBJ databases">
        <title>Whole genomes of Flavobacteriaceae.</title>
        <authorList>
            <person name="Stine C."/>
            <person name="Li C."/>
            <person name="Tadesse D."/>
        </authorList>
    </citation>
    <scope>NUCLEOTIDE SEQUENCE [LARGE SCALE GENOMIC DNA]</scope>
    <source>
        <strain evidence="4 5">ATCC 51468</strain>
    </source>
</reference>
<dbReference type="InterPro" id="IPR047589">
    <property type="entry name" value="DUF11_rpt"/>
</dbReference>
<dbReference type="Pfam" id="PF17963">
    <property type="entry name" value="Big_9"/>
    <property type="match status" value="1"/>
</dbReference>
<gene>
    <name evidence="4" type="ORF">B0A73_15615</name>
</gene>
<proteinExistence type="predicted"/>
<evidence type="ECO:0000259" key="3">
    <source>
        <dbReference type="Pfam" id="PF18962"/>
    </source>
</evidence>
<dbReference type="SMART" id="SM00710">
    <property type="entry name" value="PbH1"/>
    <property type="match status" value="11"/>
</dbReference>
<dbReference type="EMBL" id="MUGX01000018">
    <property type="protein sequence ID" value="OXA86275.1"/>
    <property type="molecule type" value="Genomic_DNA"/>
</dbReference>
<accession>A0ABX4C2N0</accession>